<dbReference type="SUPFAM" id="SSF55961">
    <property type="entry name" value="Bet v1-like"/>
    <property type="match status" value="1"/>
</dbReference>
<accession>U2E4J1</accession>
<name>U2E4J1_9GAMM</name>
<dbReference type="InterPro" id="IPR023393">
    <property type="entry name" value="START-like_dom_sf"/>
</dbReference>
<reference evidence="1 2" key="2">
    <citation type="journal article" date="2013" name="PLoS ONE">
        <title>INDIGO - INtegrated Data Warehouse of MIcrobial GenOmes with Examples from the Red Sea Extremophiles.</title>
        <authorList>
            <person name="Alam I."/>
            <person name="Antunes A."/>
            <person name="Kamau A.A."/>
            <person name="Ba Alawi W."/>
            <person name="Kalkatawi M."/>
            <person name="Stingl U."/>
            <person name="Bajic V.B."/>
        </authorList>
    </citation>
    <scope>NUCLEOTIDE SEQUENCE [LARGE SCALE GENOMIC DNA]</scope>
    <source>
        <strain evidence="1 2">E1L3A</strain>
    </source>
</reference>
<dbReference type="EMBL" id="AFNV02000015">
    <property type="protein sequence ID" value="ERJ18766.1"/>
    <property type="molecule type" value="Genomic_DNA"/>
</dbReference>
<dbReference type="InterPro" id="IPR019587">
    <property type="entry name" value="Polyketide_cyclase/dehydratase"/>
</dbReference>
<evidence type="ECO:0000313" key="1">
    <source>
        <dbReference type="EMBL" id="ERJ18766.1"/>
    </source>
</evidence>
<sequence>MQKLHVAQTFAVDAATAFDVVSDHAGYVSLPGVRHAWLRRAGDTHRDGVNAERVLDLGVARIVERITEYEPGSALGYRIIASPLPIVHHGARLTFEPLDGSSPRTRVHWRSTLEAVTPIVGRGIEFAVARQMAVAYRLALMIWARRLR</sequence>
<dbReference type="STRING" id="1033802.SSPSH_002259"/>
<organism evidence="1 2">
    <name type="scientific">Salinisphaera shabanensis E1L3A</name>
    <dbReference type="NCBI Taxonomy" id="1033802"/>
    <lineage>
        <taxon>Bacteria</taxon>
        <taxon>Pseudomonadati</taxon>
        <taxon>Pseudomonadota</taxon>
        <taxon>Gammaproteobacteria</taxon>
        <taxon>Salinisphaerales</taxon>
        <taxon>Salinisphaeraceae</taxon>
        <taxon>Salinisphaera</taxon>
    </lineage>
</organism>
<keyword evidence="2" id="KW-1185">Reference proteome</keyword>
<dbReference type="Pfam" id="PF10604">
    <property type="entry name" value="Polyketide_cyc2"/>
    <property type="match status" value="1"/>
</dbReference>
<comment type="caution">
    <text evidence="1">The sequence shown here is derived from an EMBL/GenBank/DDBJ whole genome shotgun (WGS) entry which is preliminary data.</text>
</comment>
<protein>
    <submittedName>
        <fullName evidence="1">Polyketide cyclase / dehydrase</fullName>
    </submittedName>
</protein>
<dbReference type="RefSeq" id="WP_021031684.1">
    <property type="nucleotide sequence ID" value="NZ_AFNV02000015.1"/>
</dbReference>
<dbReference type="AlphaFoldDB" id="U2E4J1"/>
<dbReference type="Proteomes" id="UP000006242">
    <property type="component" value="Unassembled WGS sequence"/>
</dbReference>
<gene>
    <name evidence="1" type="ORF">SSPSH_002259</name>
</gene>
<dbReference type="CDD" id="cd07821">
    <property type="entry name" value="PYR_PYL_RCAR_like"/>
    <property type="match status" value="1"/>
</dbReference>
<reference evidence="1 2" key="1">
    <citation type="journal article" date="2011" name="J. Bacteriol.">
        <title>Genome sequence of Salinisphaera shabanensis, a gammaproteobacterium from the harsh, variable environment of the brine-seawater interface of the Shaban Deep in the Red Sea.</title>
        <authorList>
            <person name="Antunes A."/>
            <person name="Alam I."/>
            <person name="Bajic V.B."/>
            <person name="Stingl U."/>
        </authorList>
    </citation>
    <scope>NUCLEOTIDE SEQUENCE [LARGE SCALE GENOMIC DNA]</scope>
    <source>
        <strain evidence="1 2">E1L3A</strain>
    </source>
</reference>
<dbReference type="Gene3D" id="3.30.530.20">
    <property type="match status" value="1"/>
</dbReference>
<dbReference type="eggNOG" id="COG3427">
    <property type="taxonomic scope" value="Bacteria"/>
</dbReference>
<evidence type="ECO:0000313" key="2">
    <source>
        <dbReference type="Proteomes" id="UP000006242"/>
    </source>
</evidence>
<dbReference type="OrthoDB" id="7059976at2"/>
<proteinExistence type="predicted"/>